<proteinExistence type="inferred from homology"/>
<evidence type="ECO:0000313" key="11">
    <source>
        <dbReference type="EMBL" id="AWT54288.1"/>
    </source>
</evidence>
<keyword evidence="6 9" id="KW-1133">Transmembrane helix</keyword>
<dbReference type="InterPro" id="IPR007387">
    <property type="entry name" value="TRAP_DctQ"/>
</dbReference>
<keyword evidence="2" id="KW-0813">Transport</keyword>
<gene>
    <name evidence="11" type="ORF">D806_033160</name>
</gene>
<sequence length="172" mass="18770">MTEDVTLPRAVTVIARGTSIVAGLLLLGVILLTVADVVSRNARDRSIVGTVDIATMLLVAIAFLGLASAEADGRHVVVELFESRFGPRTRLVLSVIRTVLLIALALLLTWGLSEVLFSAIERGETTNDILRLPTWPAKLVLLASFAMFFVVAVWKELLTFMALRTERQGDNR</sequence>
<keyword evidence="3" id="KW-1003">Cell membrane</keyword>
<dbReference type="InterPro" id="IPR055348">
    <property type="entry name" value="DctQ"/>
</dbReference>
<feature type="transmembrane region" description="Helical" evidence="9">
    <location>
        <begin position="132"/>
        <end position="154"/>
    </location>
</feature>
<evidence type="ECO:0000256" key="2">
    <source>
        <dbReference type="ARBA" id="ARBA00022448"/>
    </source>
</evidence>
<feature type="transmembrane region" description="Helical" evidence="9">
    <location>
        <begin position="47"/>
        <end position="69"/>
    </location>
</feature>
<dbReference type="Proteomes" id="UP000011200">
    <property type="component" value="Chromosome"/>
</dbReference>
<keyword evidence="7 9" id="KW-0472">Membrane</keyword>
<evidence type="ECO:0000256" key="3">
    <source>
        <dbReference type="ARBA" id="ARBA00022475"/>
    </source>
</evidence>
<evidence type="ECO:0000256" key="6">
    <source>
        <dbReference type="ARBA" id="ARBA00022989"/>
    </source>
</evidence>
<organism evidence="11 12">
    <name type="scientific">Mycolicibacterium smegmatis (strain MKD8)</name>
    <name type="common">Mycobacterium smegmatis</name>
    <dbReference type="NCBI Taxonomy" id="1214915"/>
    <lineage>
        <taxon>Bacteria</taxon>
        <taxon>Bacillati</taxon>
        <taxon>Actinomycetota</taxon>
        <taxon>Actinomycetes</taxon>
        <taxon>Mycobacteriales</taxon>
        <taxon>Mycobacteriaceae</taxon>
        <taxon>Mycolicibacterium</taxon>
    </lineage>
</organism>
<evidence type="ECO:0000256" key="5">
    <source>
        <dbReference type="ARBA" id="ARBA00022692"/>
    </source>
</evidence>
<protein>
    <submittedName>
        <fullName evidence="11">Trap dicarboxylate transporter, dctq subunit, putative</fullName>
    </submittedName>
</protein>
<keyword evidence="4" id="KW-0997">Cell inner membrane</keyword>
<evidence type="ECO:0000259" key="10">
    <source>
        <dbReference type="Pfam" id="PF04290"/>
    </source>
</evidence>
<dbReference type="AlphaFoldDB" id="A0A2U9PRD9"/>
<comment type="similarity">
    <text evidence="8">Belongs to the TRAP transporter small permease family.</text>
</comment>
<dbReference type="EMBL" id="CP027541">
    <property type="protein sequence ID" value="AWT54288.1"/>
    <property type="molecule type" value="Genomic_DNA"/>
</dbReference>
<dbReference type="PANTHER" id="PTHR35011">
    <property type="entry name" value="2,3-DIKETO-L-GULONATE TRAP TRANSPORTER SMALL PERMEASE PROTEIN YIAM"/>
    <property type="match status" value="1"/>
</dbReference>
<evidence type="ECO:0000256" key="4">
    <source>
        <dbReference type="ARBA" id="ARBA00022519"/>
    </source>
</evidence>
<evidence type="ECO:0000256" key="8">
    <source>
        <dbReference type="ARBA" id="ARBA00038436"/>
    </source>
</evidence>
<dbReference type="GO" id="GO:0005886">
    <property type="term" value="C:plasma membrane"/>
    <property type="evidence" value="ECO:0007669"/>
    <property type="project" value="UniProtKB-SubCell"/>
</dbReference>
<dbReference type="RefSeq" id="WP_003894756.1">
    <property type="nucleotide sequence ID" value="NZ_CP027541.1"/>
</dbReference>
<dbReference type="Pfam" id="PF04290">
    <property type="entry name" value="DctQ"/>
    <property type="match status" value="1"/>
</dbReference>
<comment type="subcellular location">
    <subcellularLocation>
        <location evidence="1">Cell inner membrane</location>
        <topology evidence="1">Multi-pass membrane protein</topology>
    </subcellularLocation>
</comment>
<dbReference type="PANTHER" id="PTHR35011:SF10">
    <property type="entry name" value="TRAP TRANSPORTER SMALL PERMEASE PROTEIN"/>
    <property type="match status" value="1"/>
</dbReference>
<name>A0A2U9PRD9_MYCSE</name>
<feature type="domain" description="Tripartite ATP-independent periplasmic transporters DctQ component" evidence="10">
    <location>
        <begin position="30"/>
        <end position="153"/>
    </location>
</feature>
<feature type="transmembrane region" description="Helical" evidence="9">
    <location>
        <begin position="12"/>
        <end position="35"/>
    </location>
</feature>
<reference evidence="11 12" key="1">
    <citation type="journal article" date="2013" name="Genome Announc.">
        <title>Draft genome sequence of MKD8, a conjugal recipient Mycobacterium smegmatis strain.</title>
        <authorList>
            <person name="Gray T.A."/>
            <person name="Palumbo M.J."/>
            <person name="Derbyshire K.M."/>
        </authorList>
    </citation>
    <scope>NUCLEOTIDE SEQUENCE [LARGE SCALE GENOMIC DNA]</scope>
    <source>
        <strain evidence="11 12">MKD8</strain>
    </source>
</reference>
<evidence type="ECO:0000313" key="12">
    <source>
        <dbReference type="Proteomes" id="UP000011200"/>
    </source>
</evidence>
<dbReference type="GO" id="GO:0022857">
    <property type="term" value="F:transmembrane transporter activity"/>
    <property type="evidence" value="ECO:0007669"/>
    <property type="project" value="TreeGrafter"/>
</dbReference>
<accession>A0A2U9PRD9</accession>
<reference evidence="12" key="2">
    <citation type="submission" date="2018-03" db="EMBL/GenBank/DDBJ databases">
        <authorList>
            <person name="Derbyshire K."/>
            <person name="Gray T.A."/>
            <person name="Champion M."/>
        </authorList>
    </citation>
    <scope>NUCLEOTIDE SEQUENCE [LARGE SCALE GENOMIC DNA]</scope>
    <source>
        <strain evidence="12">MKD8</strain>
    </source>
</reference>
<keyword evidence="5 9" id="KW-0812">Transmembrane</keyword>
<evidence type="ECO:0000256" key="7">
    <source>
        <dbReference type="ARBA" id="ARBA00023136"/>
    </source>
</evidence>
<evidence type="ECO:0000256" key="9">
    <source>
        <dbReference type="SAM" id="Phobius"/>
    </source>
</evidence>
<evidence type="ECO:0000256" key="1">
    <source>
        <dbReference type="ARBA" id="ARBA00004429"/>
    </source>
</evidence>
<dbReference type="GO" id="GO:0015740">
    <property type="term" value="P:C4-dicarboxylate transport"/>
    <property type="evidence" value="ECO:0007669"/>
    <property type="project" value="TreeGrafter"/>
</dbReference>
<feature type="transmembrane region" description="Helical" evidence="9">
    <location>
        <begin position="90"/>
        <end position="112"/>
    </location>
</feature>